<comment type="similarity">
    <text evidence="1 5 7">Belongs to the FtsZ family.</text>
</comment>
<evidence type="ECO:0000256" key="4">
    <source>
        <dbReference type="ARBA" id="ARBA00023210"/>
    </source>
</evidence>
<feature type="binding site" evidence="5">
    <location>
        <position position="136"/>
    </location>
    <ligand>
        <name>GTP</name>
        <dbReference type="ChEBI" id="CHEBI:37565"/>
    </ligand>
</feature>
<keyword evidence="5" id="KW-0963">Cytoplasm</keyword>
<dbReference type="SMART" id="SM00865">
    <property type="entry name" value="Tubulin_C"/>
    <property type="match status" value="1"/>
</dbReference>
<feature type="region of interest" description="Disordered" evidence="8">
    <location>
        <begin position="313"/>
        <end position="389"/>
    </location>
</feature>
<dbReference type="GO" id="GO:0051258">
    <property type="term" value="P:protein polymerization"/>
    <property type="evidence" value="ECO:0007669"/>
    <property type="project" value="UniProtKB-UniRule"/>
</dbReference>
<comment type="subcellular location">
    <subcellularLocation>
        <location evidence="5">Cytoplasm</location>
    </subcellularLocation>
    <text evidence="5">Assembles at midcell at the inner surface of the cytoplasmic membrane.</text>
</comment>
<dbReference type="SUPFAM" id="SSF52490">
    <property type="entry name" value="Tubulin nucleotide-binding domain-like"/>
    <property type="match status" value="1"/>
</dbReference>
<dbReference type="HAMAP" id="MF_00909">
    <property type="entry name" value="FtsZ"/>
    <property type="match status" value="1"/>
</dbReference>
<dbReference type="SUPFAM" id="SSF55307">
    <property type="entry name" value="Tubulin C-terminal domain-like"/>
    <property type="match status" value="1"/>
</dbReference>
<dbReference type="GO" id="GO:0005525">
    <property type="term" value="F:GTP binding"/>
    <property type="evidence" value="ECO:0007669"/>
    <property type="project" value="UniProtKB-UniRule"/>
</dbReference>
<dbReference type="Proteomes" id="UP000886889">
    <property type="component" value="Unassembled WGS sequence"/>
</dbReference>
<feature type="domain" description="Tubulin/FtsZ GTPase" evidence="9">
    <location>
        <begin position="10"/>
        <end position="202"/>
    </location>
</feature>
<name>A0A9D1NXX2_9FIRM</name>
<evidence type="ECO:0000256" key="7">
    <source>
        <dbReference type="RuleBase" id="RU000631"/>
    </source>
</evidence>
<dbReference type="InterPro" id="IPR008280">
    <property type="entry name" value="Tub_FtsZ_C"/>
</dbReference>
<evidence type="ECO:0000256" key="5">
    <source>
        <dbReference type="HAMAP-Rule" id="MF_00909"/>
    </source>
</evidence>
<dbReference type="Gene3D" id="3.30.1330.20">
    <property type="entry name" value="Tubulin/FtsZ, C-terminal domain"/>
    <property type="match status" value="1"/>
</dbReference>
<dbReference type="InterPro" id="IPR024757">
    <property type="entry name" value="FtsZ_C"/>
</dbReference>
<dbReference type="PANTHER" id="PTHR30314">
    <property type="entry name" value="CELL DIVISION PROTEIN FTSZ-RELATED"/>
    <property type="match status" value="1"/>
</dbReference>
<dbReference type="GO" id="GO:0003924">
    <property type="term" value="F:GTPase activity"/>
    <property type="evidence" value="ECO:0007669"/>
    <property type="project" value="UniProtKB-UniRule"/>
</dbReference>
<dbReference type="GO" id="GO:0005737">
    <property type="term" value="C:cytoplasm"/>
    <property type="evidence" value="ECO:0007669"/>
    <property type="project" value="UniProtKB-SubCell"/>
</dbReference>
<dbReference type="PANTHER" id="PTHR30314:SF3">
    <property type="entry name" value="MITOCHONDRIAL DIVISION PROTEIN FSZA"/>
    <property type="match status" value="1"/>
</dbReference>
<dbReference type="GO" id="GO:0000917">
    <property type="term" value="P:division septum assembly"/>
    <property type="evidence" value="ECO:0007669"/>
    <property type="project" value="UniProtKB-KW"/>
</dbReference>
<dbReference type="PROSITE" id="PS01134">
    <property type="entry name" value="FTSZ_1"/>
    <property type="match status" value="1"/>
</dbReference>
<comment type="caution">
    <text evidence="11">The sequence shown here is derived from an EMBL/GenBank/DDBJ whole genome shotgun (WGS) entry which is preliminary data.</text>
</comment>
<evidence type="ECO:0000256" key="8">
    <source>
        <dbReference type="SAM" id="MobiDB-lite"/>
    </source>
</evidence>
<feature type="binding site" evidence="5">
    <location>
        <position position="184"/>
    </location>
    <ligand>
        <name>GTP</name>
        <dbReference type="ChEBI" id="CHEBI:37565"/>
    </ligand>
</feature>
<accession>A0A9D1NXX2</accession>
<comment type="function">
    <text evidence="5 7">Essential cell division protein that forms a contractile ring structure (Z ring) at the future cell division site. The regulation of the ring assembly controls the timing and the location of cell division. One of the functions of the FtsZ ring is to recruit other cell division proteins to the septum to produce a new cell wall between the dividing cells. Binds GTP and shows GTPase activity.</text>
</comment>
<feature type="binding site" evidence="5">
    <location>
        <begin position="18"/>
        <end position="22"/>
    </location>
    <ligand>
        <name>GTP</name>
        <dbReference type="ChEBI" id="CHEBI:37565"/>
    </ligand>
</feature>
<sequence>MSNETESAAKIIVIGVGGAGNNAVNRMVEDTIGGVEFIGINTDKQALTLCKAPTTIQIGEKVTKGLGAGAKPEIGQQAAEESAEDIRQAIQGADMVFVTCGMGGGTGTGAAPVVAGIAKEMGILTVGVVTKPFRFEAKVRMNNALSGIERLKENVDTLIVIPNDKLLEIVDRRTTMPEALKKADEVLQQAVQGITDLINLPALINLDFADVQTVMSNKGIAHIGIGQAKGDDKALEAVKQAVASPLLETTIEGASHVIINISGDISLMDANDAASYVQELAGDNANIIFGAMYDDTYADEASITVIATGLDDGTAEEKKRTAGGIRRNLVPDYRYPKQENRPAGGYSFQKTSHSTPSVPSPSANAGRMRAPESKVAEKDIQIPDFLKRN</sequence>
<feature type="binding site" evidence="5">
    <location>
        <position position="140"/>
    </location>
    <ligand>
        <name>GTP</name>
        <dbReference type="ChEBI" id="CHEBI:37565"/>
    </ligand>
</feature>
<feature type="compositionally biased region" description="Low complexity" evidence="8">
    <location>
        <begin position="351"/>
        <end position="362"/>
    </location>
</feature>
<feature type="compositionally biased region" description="Basic and acidic residues" evidence="8">
    <location>
        <begin position="369"/>
        <end position="389"/>
    </location>
</feature>
<evidence type="ECO:0000256" key="6">
    <source>
        <dbReference type="NCBIfam" id="TIGR00065"/>
    </source>
</evidence>
<dbReference type="Pfam" id="PF00091">
    <property type="entry name" value="Tubulin"/>
    <property type="match status" value="1"/>
</dbReference>
<dbReference type="EMBL" id="DVOS01000002">
    <property type="protein sequence ID" value="HIV22352.1"/>
    <property type="molecule type" value="Genomic_DNA"/>
</dbReference>
<dbReference type="AlphaFoldDB" id="A0A9D1NXX2"/>
<keyword evidence="5 7" id="KW-0132">Cell division</keyword>
<reference evidence="11" key="2">
    <citation type="journal article" date="2021" name="PeerJ">
        <title>Extensive microbial diversity within the chicken gut microbiome revealed by metagenomics and culture.</title>
        <authorList>
            <person name="Gilroy R."/>
            <person name="Ravi A."/>
            <person name="Getino M."/>
            <person name="Pursley I."/>
            <person name="Horton D.L."/>
            <person name="Alikhan N.F."/>
            <person name="Baker D."/>
            <person name="Gharbi K."/>
            <person name="Hall N."/>
            <person name="Watson M."/>
            <person name="Adriaenssens E.M."/>
            <person name="Foster-Nyarko E."/>
            <person name="Jarju S."/>
            <person name="Secka A."/>
            <person name="Antonio M."/>
            <person name="Oren A."/>
            <person name="Chaudhuri R.R."/>
            <person name="La Ragione R."/>
            <person name="Hildebrand F."/>
            <person name="Pallen M.J."/>
        </authorList>
    </citation>
    <scope>NUCLEOTIDE SEQUENCE</scope>
    <source>
        <strain evidence="11">ChiBcec6-7307</strain>
    </source>
</reference>
<evidence type="ECO:0000256" key="1">
    <source>
        <dbReference type="ARBA" id="ARBA00009690"/>
    </source>
</evidence>
<organism evidence="11 12">
    <name type="scientific">Candidatus Merdiplasma excrementigallinarum</name>
    <dbReference type="NCBI Taxonomy" id="2840864"/>
    <lineage>
        <taxon>Bacteria</taxon>
        <taxon>Bacillati</taxon>
        <taxon>Bacillota</taxon>
        <taxon>Clostridia</taxon>
        <taxon>Lachnospirales</taxon>
        <taxon>Lachnospiraceae</taxon>
        <taxon>Lachnospiraceae incertae sedis</taxon>
        <taxon>Candidatus Merdiplasma</taxon>
    </lineage>
</organism>
<dbReference type="Gene3D" id="3.40.50.1440">
    <property type="entry name" value="Tubulin/FtsZ, GTPase domain"/>
    <property type="match status" value="1"/>
</dbReference>
<dbReference type="GO" id="GO:0032153">
    <property type="term" value="C:cell division site"/>
    <property type="evidence" value="ECO:0007669"/>
    <property type="project" value="UniProtKB-UniRule"/>
</dbReference>
<dbReference type="NCBIfam" id="TIGR00065">
    <property type="entry name" value="ftsZ"/>
    <property type="match status" value="1"/>
</dbReference>
<dbReference type="InterPro" id="IPR036525">
    <property type="entry name" value="Tubulin/FtsZ_GTPase_sf"/>
</dbReference>
<dbReference type="CDD" id="cd02201">
    <property type="entry name" value="FtsZ_type1"/>
    <property type="match status" value="1"/>
</dbReference>
<gene>
    <name evidence="5 11" type="primary">ftsZ</name>
    <name evidence="11" type="ORF">IAC80_00290</name>
</gene>
<dbReference type="GO" id="GO:0043093">
    <property type="term" value="P:FtsZ-dependent cytokinesis"/>
    <property type="evidence" value="ECO:0007669"/>
    <property type="project" value="UniProtKB-UniRule"/>
</dbReference>
<feature type="domain" description="Tubulin/FtsZ 2-layer sandwich" evidence="10">
    <location>
        <begin position="204"/>
        <end position="319"/>
    </location>
</feature>
<reference evidence="11" key="1">
    <citation type="submission" date="2020-10" db="EMBL/GenBank/DDBJ databases">
        <authorList>
            <person name="Gilroy R."/>
        </authorList>
    </citation>
    <scope>NUCLEOTIDE SEQUENCE</scope>
    <source>
        <strain evidence="11">ChiBcec6-7307</strain>
    </source>
</reference>
<dbReference type="InterPro" id="IPR020805">
    <property type="entry name" value="Cell_div_FtsZ_CS"/>
</dbReference>
<dbReference type="InterPro" id="IPR003008">
    <property type="entry name" value="Tubulin_FtsZ_GTPase"/>
</dbReference>
<comment type="subunit">
    <text evidence="5">Homodimer. Polymerizes to form a dynamic ring structure in a strictly GTP-dependent manner. Interacts directly with several other division proteins.</text>
</comment>
<keyword evidence="5 7" id="KW-0131">Cell cycle</keyword>
<proteinExistence type="inferred from homology"/>
<dbReference type="InterPro" id="IPR045061">
    <property type="entry name" value="FtsZ/CetZ"/>
</dbReference>
<feature type="binding site" evidence="5">
    <location>
        <begin position="105"/>
        <end position="107"/>
    </location>
    <ligand>
        <name>GTP</name>
        <dbReference type="ChEBI" id="CHEBI:37565"/>
    </ligand>
</feature>
<keyword evidence="2 5" id="KW-0547">Nucleotide-binding</keyword>
<keyword evidence="4 5" id="KW-0717">Septation</keyword>
<dbReference type="PROSITE" id="PS01135">
    <property type="entry name" value="FTSZ_2"/>
    <property type="match status" value="1"/>
</dbReference>
<evidence type="ECO:0000259" key="10">
    <source>
        <dbReference type="SMART" id="SM00865"/>
    </source>
</evidence>
<evidence type="ECO:0000313" key="12">
    <source>
        <dbReference type="Proteomes" id="UP000886889"/>
    </source>
</evidence>
<dbReference type="InterPro" id="IPR000158">
    <property type="entry name" value="Cell_div_FtsZ"/>
</dbReference>
<keyword evidence="3 5" id="KW-0342">GTP-binding</keyword>
<dbReference type="PRINTS" id="PR00423">
    <property type="entry name" value="CELLDVISFTSZ"/>
</dbReference>
<dbReference type="InterPro" id="IPR018316">
    <property type="entry name" value="Tubulin/FtsZ_2-layer-sand-dom"/>
</dbReference>
<dbReference type="InterPro" id="IPR037103">
    <property type="entry name" value="Tubulin/FtsZ-like_C"/>
</dbReference>
<evidence type="ECO:0000256" key="2">
    <source>
        <dbReference type="ARBA" id="ARBA00022741"/>
    </source>
</evidence>
<evidence type="ECO:0000259" key="9">
    <source>
        <dbReference type="SMART" id="SM00864"/>
    </source>
</evidence>
<dbReference type="SMART" id="SM00864">
    <property type="entry name" value="Tubulin"/>
    <property type="match status" value="1"/>
</dbReference>
<evidence type="ECO:0000313" key="11">
    <source>
        <dbReference type="EMBL" id="HIV22352.1"/>
    </source>
</evidence>
<dbReference type="FunFam" id="3.40.50.1440:FF:000001">
    <property type="entry name" value="Cell division protein FtsZ"/>
    <property type="match status" value="1"/>
</dbReference>
<dbReference type="Pfam" id="PF12327">
    <property type="entry name" value="FtsZ_C"/>
    <property type="match status" value="1"/>
</dbReference>
<protein>
    <recommendedName>
        <fullName evidence="5 6">Cell division protein FtsZ</fullName>
    </recommendedName>
</protein>
<evidence type="ECO:0000256" key="3">
    <source>
        <dbReference type="ARBA" id="ARBA00023134"/>
    </source>
</evidence>